<dbReference type="RefSeq" id="WP_149822018.1">
    <property type="nucleotide sequence ID" value="NZ_VUOA01000045.1"/>
</dbReference>
<keyword evidence="2" id="KW-1185">Reference proteome</keyword>
<evidence type="ECO:0000313" key="1">
    <source>
        <dbReference type="EMBL" id="KAA2234699.1"/>
    </source>
</evidence>
<reference evidence="1 2" key="1">
    <citation type="submission" date="2019-09" db="EMBL/GenBank/DDBJ databases">
        <title>Salinarimonas rosea gen. nov., sp. nov., a new member of the a-2 subgroup of the Proteobacteria.</title>
        <authorList>
            <person name="Liu J."/>
        </authorList>
    </citation>
    <scope>NUCLEOTIDE SEQUENCE [LARGE SCALE GENOMIC DNA]</scope>
    <source>
        <strain evidence="1 2">BN140002</strain>
    </source>
</reference>
<name>A0A5B2V8P4_9HYPH</name>
<dbReference type="Proteomes" id="UP000323142">
    <property type="component" value="Unassembled WGS sequence"/>
</dbReference>
<dbReference type="AlphaFoldDB" id="A0A5B2V8P4"/>
<dbReference type="OrthoDB" id="7862614at2"/>
<accession>A0A5B2V8P4</accession>
<organism evidence="1 2">
    <name type="scientific">Salinarimonas soli</name>
    <dbReference type="NCBI Taxonomy" id="1638099"/>
    <lineage>
        <taxon>Bacteria</taxon>
        <taxon>Pseudomonadati</taxon>
        <taxon>Pseudomonadota</taxon>
        <taxon>Alphaproteobacteria</taxon>
        <taxon>Hyphomicrobiales</taxon>
        <taxon>Salinarimonadaceae</taxon>
        <taxon>Salinarimonas</taxon>
    </lineage>
</organism>
<comment type="caution">
    <text evidence="1">The sequence shown here is derived from an EMBL/GenBank/DDBJ whole genome shotgun (WGS) entry which is preliminary data.</text>
</comment>
<proteinExistence type="predicted"/>
<evidence type="ECO:0000313" key="2">
    <source>
        <dbReference type="Proteomes" id="UP000323142"/>
    </source>
</evidence>
<reference evidence="1 2" key="2">
    <citation type="submission" date="2019-09" db="EMBL/GenBank/DDBJ databases">
        <authorList>
            <person name="Jin C."/>
        </authorList>
    </citation>
    <scope>NUCLEOTIDE SEQUENCE [LARGE SCALE GENOMIC DNA]</scope>
    <source>
        <strain evidence="1 2">BN140002</strain>
    </source>
</reference>
<sequence length="145" mass="15686">MDATIGEREKLLAEAVQHVAAELRLVDVSILARYIAQEKHGNIDDLVASSAELFFKPGTLRYGLRAEIDLRWGGSPAVAFDLEFCHEDVTVFFCLTLAALKASVAIHAVTIASPAASPPENTERLRHALQDARLLKHRAGGADVG</sequence>
<protein>
    <submittedName>
        <fullName evidence="1">Uncharacterized protein</fullName>
    </submittedName>
</protein>
<gene>
    <name evidence="1" type="ORF">F0L46_23330</name>
</gene>
<dbReference type="EMBL" id="VUOA01000045">
    <property type="protein sequence ID" value="KAA2234699.1"/>
    <property type="molecule type" value="Genomic_DNA"/>
</dbReference>